<sequence length="106" mass="11949">MSEIDFYSFTVDFDGVSPSGSGEITKSISHKFPTQILKGNVALQSWEVNYDSHNHEFYAAAAKIENVFTSEDTISCDVTLRLHNNMNDYIQSGTAYARVLYIAERE</sequence>
<reference evidence="1" key="1">
    <citation type="submission" date="2018-07" db="EMBL/GenBank/DDBJ databases">
        <authorList>
            <person name="Quirk P.G."/>
            <person name="Krulwich T.A."/>
        </authorList>
    </citation>
    <scope>NUCLEOTIDE SEQUENCE</scope>
</reference>
<dbReference type="EMBL" id="MH591100">
    <property type="protein sequence ID" value="AYC64594.1"/>
    <property type="molecule type" value="Genomic_DNA"/>
</dbReference>
<reference evidence="1" key="2">
    <citation type="journal article" date="2019" name="Mol. Phylogenet. Evol.">
        <title>Reassessment of the classification of bryopsidales (chlorophyta) based on chloroplast phylogenomic analyses.</title>
        <authorList>
            <person name="Cremen M.C."/>
            <person name="Leliaert F."/>
            <person name="West J."/>
            <person name="Lam D.W."/>
            <person name="Shimada S."/>
            <person name="Lopez-Bautista J.M."/>
            <person name="Verbruggen H."/>
        </authorList>
    </citation>
    <scope>NUCLEOTIDE SEQUENCE</scope>
</reference>
<proteinExistence type="predicted"/>
<organism evidence="1">
    <name type="scientific">Pseudoderbesia arbuscula</name>
    <dbReference type="NCBI Taxonomy" id="2320809"/>
    <lineage>
        <taxon>Eukaryota</taxon>
        <taxon>Viridiplantae</taxon>
        <taxon>Chlorophyta</taxon>
        <taxon>core chlorophytes</taxon>
        <taxon>Ulvophyceae</taxon>
        <taxon>TCBD clade</taxon>
        <taxon>Bryopsidales</taxon>
        <taxon>Bryopsidineae</taxon>
        <taxon>Bryopsidaceae</taxon>
        <taxon>Pseudoderbesia</taxon>
    </lineage>
</organism>
<dbReference type="AlphaFoldDB" id="A0A386AYS4"/>
<accession>A0A386AYS4</accession>
<keyword evidence="1" id="KW-0934">Plastid</keyword>
<name>A0A386AYS4_9CHLO</name>
<protein>
    <submittedName>
        <fullName evidence="1">Uncharacterized protein</fullName>
    </submittedName>
</protein>
<keyword evidence="1" id="KW-0150">Chloroplast</keyword>
<evidence type="ECO:0000313" key="1">
    <source>
        <dbReference type="EMBL" id="AYC64594.1"/>
    </source>
</evidence>
<geneLocation type="chloroplast" evidence="1"/>
<gene>
    <name evidence="1" type="primary">orf106</name>
</gene>